<dbReference type="GO" id="GO:0006094">
    <property type="term" value="P:gluconeogenesis"/>
    <property type="evidence" value="ECO:0007669"/>
    <property type="project" value="UniProtKB-KW"/>
</dbReference>
<evidence type="ECO:0000256" key="12">
    <source>
        <dbReference type="ARBA" id="ARBA00049406"/>
    </source>
</evidence>
<evidence type="ECO:0000256" key="11">
    <source>
        <dbReference type="ARBA" id="ARBA00041766"/>
    </source>
</evidence>
<dbReference type="Pfam" id="PF03315">
    <property type="entry name" value="SDH_beta"/>
    <property type="match status" value="1"/>
</dbReference>
<evidence type="ECO:0000256" key="2">
    <source>
        <dbReference type="ARBA" id="ARBA00004742"/>
    </source>
</evidence>
<dbReference type="EMBL" id="DVHB01000051">
    <property type="protein sequence ID" value="HIR39285.1"/>
    <property type="molecule type" value="Genomic_DNA"/>
</dbReference>
<protein>
    <recommendedName>
        <fullName evidence="4">L-serine ammonia-lyase</fullName>
        <ecNumber evidence="4">4.3.1.17</ecNumber>
    </recommendedName>
    <alternativeName>
        <fullName evidence="11">L-serine deaminase</fullName>
    </alternativeName>
</protein>
<dbReference type="GO" id="GO:0046872">
    <property type="term" value="F:metal ion binding"/>
    <property type="evidence" value="ECO:0007669"/>
    <property type="project" value="UniProtKB-KW"/>
</dbReference>
<evidence type="ECO:0000313" key="15">
    <source>
        <dbReference type="EMBL" id="HIR39285.1"/>
    </source>
</evidence>
<dbReference type="PANTHER" id="PTHR30182:SF1">
    <property type="entry name" value="L-SERINE DEHYDRATASE 1"/>
    <property type="match status" value="1"/>
</dbReference>
<evidence type="ECO:0000256" key="6">
    <source>
        <dbReference type="ARBA" id="ARBA00022485"/>
    </source>
</evidence>
<dbReference type="InterPro" id="IPR005131">
    <property type="entry name" value="Ser_deHydtase_bsu"/>
</dbReference>
<dbReference type="Proteomes" id="UP000824179">
    <property type="component" value="Unassembled WGS sequence"/>
</dbReference>
<dbReference type="InterPro" id="IPR051318">
    <property type="entry name" value="Fe-S_L-Ser"/>
</dbReference>
<keyword evidence="7" id="KW-0479">Metal-binding</keyword>
<evidence type="ECO:0000256" key="4">
    <source>
        <dbReference type="ARBA" id="ARBA00012093"/>
    </source>
</evidence>
<comment type="similarity">
    <text evidence="3">Belongs to the iron-sulfur dependent L-serine dehydratase family.</text>
</comment>
<dbReference type="AlphaFoldDB" id="A0A9D1DC81"/>
<name>A0A9D1DC81_9FIRM</name>
<dbReference type="InterPro" id="IPR005130">
    <property type="entry name" value="Ser_deHydtase-like_asu"/>
</dbReference>
<dbReference type="Pfam" id="PF03313">
    <property type="entry name" value="SDH_alpha"/>
    <property type="match status" value="1"/>
</dbReference>
<dbReference type="GO" id="GO:0003941">
    <property type="term" value="F:L-serine ammonia-lyase activity"/>
    <property type="evidence" value="ECO:0007669"/>
    <property type="project" value="UniProtKB-EC"/>
</dbReference>
<comment type="pathway">
    <text evidence="2">Carbohydrate biosynthesis; gluconeogenesis.</text>
</comment>
<organism evidence="15 16">
    <name type="scientific">Candidatus Coproplasma stercoripullorum</name>
    <dbReference type="NCBI Taxonomy" id="2840751"/>
    <lineage>
        <taxon>Bacteria</taxon>
        <taxon>Bacillati</taxon>
        <taxon>Bacillota</taxon>
        <taxon>Clostridia</taxon>
        <taxon>Eubacteriales</taxon>
        <taxon>Candidatus Coproplasma</taxon>
    </lineage>
</organism>
<proteinExistence type="inferred from homology"/>
<dbReference type="Gene3D" id="3.30.1330.90">
    <property type="entry name" value="D-3-phosphoglycerate dehydrogenase, domain 3"/>
    <property type="match status" value="1"/>
</dbReference>
<sequence length="408" mass="44332">MQSLKELYKIGRGPSSSHTIGPERAAKLMKARHKNADKFVVTLYGSLALTGRGHNTDVVLKKTFEPVSCEVVFDKVTPCPVHPNTLDIQALCGGREIARTRFYSVGGGTIKIEGEPDGNTGIDNAVYPLNTYDEISDYCSKKNIRLWQYVEECEGKEIFEYLEGIWEQMKRSIHEGLTTTGVLPGCLGTERRAQHLYNQRHIDESAQTKENRLVCSYAFAVSEQNAAGGVIVTAPTCGSCGVVPSVLYYMQQTRGFSDGQVLRALATGGLIGNIIKTNASISGAECGCQAEIGSACSMAAAALAELFEMGLGQIDYAAEVAMEHHLGLTCDPIAGLVQIPCIERNAVAAMRAINALSLANFLSDSRKISFDLIVKTMYNTGRDLLNSYRETSSGGLAKYYPVSKLHFE</sequence>
<evidence type="ECO:0000256" key="3">
    <source>
        <dbReference type="ARBA" id="ARBA00008636"/>
    </source>
</evidence>
<evidence type="ECO:0000256" key="5">
    <source>
        <dbReference type="ARBA" id="ARBA00022432"/>
    </source>
</evidence>
<comment type="cofactor">
    <cofactor evidence="1">
        <name>[4Fe-4S] cluster</name>
        <dbReference type="ChEBI" id="CHEBI:49883"/>
    </cofactor>
</comment>
<evidence type="ECO:0000259" key="14">
    <source>
        <dbReference type="Pfam" id="PF03315"/>
    </source>
</evidence>
<evidence type="ECO:0000313" key="16">
    <source>
        <dbReference type="Proteomes" id="UP000824179"/>
    </source>
</evidence>
<keyword evidence="9" id="KW-0411">Iron-sulfur</keyword>
<accession>A0A9D1DC81</accession>
<feature type="domain" description="Serine dehydratase beta chain" evidence="14">
    <location>
        <begin position="3"/>
        <end position="58"/>
    </location>
</feature>
<evidence type="ECO:0000259" key="13">
    <source>
        <dbReference type="Pfam" id="PF03313"/>
    </source>
</evidence>
<gene>
    <name evidence="15" type="ORF">IAB90_02780</name>
</gene>
<reference evidence="15" key="2">
    <citation type="journal article" date="2021" name="PeerJ">
        <title>Extensive microbial diversity within the chicken gut microbiome revealed by metagenomics and culture.</title>
        <authorList>
            <person name="Gilroy R."/>
            <person name="Ravi A."/>
            <person name="Getino M."/>
            <person name="Pursley I."/>
            <person name="Horton D.L."/>
            <person name="Alikhan N.F."/>
            <person name="Baker D."/>
            <person name="Gharbi K."/>
            <person name="Hall N."/>
            <person name="Watson M."/>
            <person name="Adriaenssens E.M."/>
            <person name="Foster-Nyarko E."/>
            <person name="Jarju S."/>
            <person name="Secka A."/>
            <person name="Antonio M."/>
            <person name="Oren A."/>
            <person name="Chaudhuri R.R."/>
            <person name="La Ragione R."/>
            <person name="Hildebrand F."/>
            <person name="Pallen M.J."/>
        </authorList>
    </citation>
    <scope>NUCLEOTIDE SEQUENCE</scope>
    <source>
        <strain evidence="15">ChiW25-3613</strain>
    </source>
</reference>
<dbReference type="PANTHER" id="PTHR30182">
    <property type="entry name" value="L-SERINE DEHYDRATASE"/>
    <property type="match status" value="1"/>
</dbReference>
<reference evidence="15" key="1">
    <citation type="submission" date="2020-10" db="EMBL/GenBank/DDBJ databases">
        <authorList>
            <person name="Gilroy R."/>
        </authorList>
    </citation>
    <scope>NUCLEOTIDE SEQUENCE</scope>
    <source>
        <strain evidence="15">ChiW25-3613</strain>
    </source>
</reference>
<dbReference type="EC" id="4.3.1.17" evidence="4"/>
<evidence type="ECO:0000256" key="7">
    <source>
        <dbReference type="ARBA" id="ARBA00022723"/>
    </source>
</evidence>
<comment type="caution">
    <text evidence="15">The sequence shown here is derived from an EMBL/GenBank/DDBJ whole genome shotgun (WGS) entry which is preliminary data.</text>
</comment>
<dbReference type="GO" id="GO:0051539">
    <property type="term" value="F:4 iron, 4 sulfur cluster binding"/>
    <property type="evidence" value="ECO:0007669"/>
    <property type="project" value="UniProtKB-KW"/>
</dbReference>
<dbReference type="InterPro" id="IPR029009">
    <property type="entry name" value="ASB_dom_sf"/>
</dbReference>
<evidence type="ECO:0000256" key="10">
    <source>
        <dbReference type="ARBA" id="ARBA00023239"/>
    </source>
</evidence>
<evidence type="ECO:0000256" key="1">
    <source>
        <dbReference type="ARBA" id="ARBA00001966"/>
    </source>
</evidence>
<keyword evidence="6" id="KW-0004">4Fe-4S</keyword>
<evidence type="ECO:0000256" key="9">
    <source>
        <dbReference type="ARBA" id="ARBA00023014"/>
    </source>
</evidence>
<keyword evidence="8" id="KW-0408">Iron</keyword>
<feature type="domain" description="Serine dehydratase-like alpha subunit" evidence="13">
    <location>
        <begin position="154"/>
        <end position="397"/>
    </location>
</feature>
<keyword evidence="10" id="KW-0456">Lyase</keyword>
<evidence type="ECO:0000256" key="8">
    <source>
        <dbReference type="ARBA" id="ARBA00023004"/>
    </source>
</evidence>
<comment type="catalytic activity">
    <reaction evidence="12">
        <text>L-serine = pyruvate + NH4(+)</text>
        <dbReference type="Rhea" id="RHEA:19169"/>
        <dbReference type="ChEBI" id="CHEBI:15361"/>
        <dbReference type="ChEBI" id="CHEBI:28938"/>
        <dbReference type="ChEBI" id="CHEBI:33384"/>
        <dbReference type="EC" id="4.3.1.17"/>
    </reaction>
</comment>
<dbReference type="SUPFAM" id="SSF143548">
    <property type="entry name" value="Serine metabolism enzymes domain"/>
    <property type="match status" value="1"/>
</dbReference>
<keyword evidence="5" id="KW-0312">Gluconeogenesis</keyword>